<dbReference type="InterPro" id="IPR002901">
    <property type="entry name" value="MGlyc_endo_b_GlcNAc-like_dom"/>
</dbReference>
<dbReference type="Pfam" id="PF13432">
    <property type="entry name" value="TPR_16"/>
    <property type="match status" value="2"/>
</dbReference>
<dbReference type="SUPFAM" id="SSF48452">
    <property type="entry name" value="TPR-like"/>
    <property type="match status" value="1"/>
</dbReference>
<keyword evidence="4" id="KW-0732">Signal</keyword>
<keyword evidence="2 3" id="KW-0802">TPR repeat</keyword>
<organism evidence="6 7">
    <name type="scientific">Selenomonas montiformis</name>
    <dbReference type="NCBI Taxonomy" id="2652285"/>
    <lineage>
        <taxon>Bacteria</taxon>
        <taxon>Bacillati</taxon>
        <taxon>Bacillota</taxon>
        <taxon>Negativicutes</taxon>
        <taxon>Selenomonadales</taxon>
        <taxon>Selenomonadaceae</taxon>
        <taxon>Selenomonas</taxon>
    </lineage>
</organism>
<protein>
    <submittedName>
        <fullName evidence="6">Tetratricopeptide repeat protein</fullName>
    </submittedName>
</protein>
<dbReference type="Gene3D" id="1.25.40.10">
    <property type="entry name" value="Tetratricopeptide repeat domain"/>
    <property type="match status" value="2"/>
</dbReference>
<feature type="repeat" description="TPR" evidence="3">
    <location>
        <begin position="316"/>
        <end position="349"/>
    </location>
</feature>
<evidence type="ECO:0000256" key="2">
    <source>
        <dbReference type="ARBA" id="ARBA00022803"/>
    </source>
</evidence>
<dbReference type="InterPro" id="IPR011990">
    <property type="entry name" value="TPR-like_helical_dom_sf"/>
</dbReference>
<feature type="domain" description="Mannosyl-glycoprotein endo-beta-N-acetylglucosamidase-like" evidence="5">
    <location>
        <begin position="131"/>
        <end position="258"/>
    </location>
</feature>
<dbReference type="InterPro" id="IPR050498">
    <property type="entry name" value="Ycf3"/>
</dbReference>
<evidence type="ECO:0000259" key="5">
    <source>
        <dbReference type="Pfam" id="PF01832"/>
    </source>
</evidence>
<dbReference type="PANTHER" id="PTHR44858:SF1">
    <property type="entry name" value="UDP-N-ACETYLGLUCOSAMINE--PEPTIDE N-ACETYLGLUCOSAMINYLTRANSFERASE SPINDLY-RELATED"/>
    <property type="match status" value="1"/>
</dbReference>
<dbReference type="Proteomes" id="UP000430222">
    <property type="component" value="Unassembled WGS sequence"/>
</dbReference>
<gene>
    <name evidence="6" type="ORF">FYJ78_10405</name>
</gene>
<proteinExistence type="predicted"/>
<feature type="signal peptide" evidence="4">
    <location>
        <begin position="1"/>
        <end position="34"/>
    </location>
</feature>
<feature type="repeat" description="TPR" evidence="3">
    <location>
        <begin position="282"/>
        <end position="315"/>
    </location>
</feature>
<dbReference type="InterPro" id="IPR019734">
    <property type="entry name" value="TPR_rpt"/>
</dbReference>
<feature type="repeat" description="TPR" evidence="3">
    <location>
        <begin position="384"/>
        <end position="417"/>
    </location>
</feature>
<evidence type="ECO:0000256" key="1">
    <source>
        <dbReference type="ARBA" id="ARBA00022737"/>
    </source>
</evidence>
<accession>A0A6I2V1T6</accession>
<dbReference type="PANTHER" id="PTHR44858">
    <property type="entry name" value="TETRATRICOPEPTIDE REPEAT PROTEIN 6"/>
    <property type="match status" value="1"/>
</dbReference>
<comment type="caution">
    <text evidence="6">The sequence shown here is derived from an EMBL/GenBank/DDBJ whole genome shotgun (WGS) entry which is preliminary data.</text>
</comment>
<dbReference type="GO" id="GO:0004040">
    <property type="term" value="F:amidase activity"/>
    <property type="evidence" value="ECO:0007669"/>
    <property type="project" value="InterPro"/>
</dbReference>
<keyword evidence="1" id="KW-0677">Repeat</keyword>
<dbReference type="EMBL" id="VUNL01000012">
    <property type="protein sequence ID" value="MSV25566.1"/>
    <property type="molecule type" value="Genomic_DNA"/>
</dbReference>
<dbReference type="PROSITE" id="PS50005">
    <property type="entry name" value="TPR"/>
    <property type="match status" value="3"/>
</dbReference>
<sequence length="432" mass="47825">MKHKEELFVNYFRSFPAVCFAAALCAAFPAGSEAAAASAPASVPAASRTIAGRPSFAAELPGTVNQKAVREVRWHIADAHDTPMTTPPAAPETISILGPAEATQEQMVQFILQRNPQPKLTCSVQEIVRFYYQEAGREGIRPDVALCQALKETGFFGYGGDVAPQQNNFCGLGATGNHEPGHSFATAQLGVRAHIQHLLAYASRKAPSVPIVDPRYQHLVRNRPDLHGKVDRWTGLNGAWAVPGKNYGQDILRLWQQAQAPDSSDAALDAAERKVRNMPDDAGSYLYRGIVRYKRGDYPSALSDFETALQRAPGTAEALYDHALAAVRLGKEREAMSDYDQLLRFAPSFTQAWYNRGLLRFARRDYNGAIRDMEQLLFIEDRTADAYNLIGVAHIRQKKYREAWHDFYTAAAVNSANWNVLANQFILEACLK</sequence>
<evidence type="ECO:0000256" key="4">
    <source>
        <dbReference type="SAM" id="SignalP"/>
    </source>
</evidence>
<keyword evidence="7" id="KW-1185">Reference proteome</keyword>
<name>A0A6I2V1T6_9FIRM</name>
<evidence type="ECO:0000313" key="6">
    <source>
        <dbReference type="EMBL" id="MSV25566.1"/>
    </source>
</evidence>
<evidence type="ECO:0000313" key="7">
    <source>
        <dbReference type="Proteomes" id="UP000430222"/>
    </source>
</evidence>
<dbReference type="SMART" id="SM00028">
    <property type="entry name" value="TPR"/>
    <property type="match status" value="4"/>
</dbReference>
<dbReference type="AlphaFoldDB" id="A0A6I2V1T6"/>
<reference evidence="6 7" key="1">
    <citation type="submission" date="2019-08" db="EMBL/GenBank/DDBJ databases">
        <title>In-depth cultivation of the pig gut microbiome towards novel bacterial diversity and tailored functional studies.</title>
        <authorList>
            <person name="Wylensek D."/>
            <person name="Hitch T.C.A."/>
            <person name="Clavel T."/>
        </authorList>
    </citation>
    <scope>NUCLEOTIDE SEQUENCE [LARGE SCALE GENOMIC DNA]</scope>
    <source>
        <strain evidence="7">WCA-380-WT-3B3</strain>
    </source>
</reference>
<evidence type="ECO:0000256" key="3">
    <source>
        <dbReference type="PROSITE-ProRule" id="PRU00339"/>
    </source>
</evidence>
<feature type="chain" id="PRO_5039675241" evidence="4">
    <location>
        <begin position="35"/>
        <end position="432"/>
    </location>
</feature>
<dbReference type="Pfam" id="PF01832">
    <property type="entry name" value="Glucosaminidase"/>
    <property type="match status" value="1"/>
</dbReference>